<comment type="caution">
    <text evidence="1">The sequence shown here is derived from an EMBL/GenBank/DDBJ whole genome shotgun (WGS) entry which is preliminary data.</text>
</comment>
<evidence type="ECO:0000313" key="1">
    <source>
        <dbReference type="EMBL" id="GMT33301.1"/>
    </source>
</evidence>
<dbReference type="EMBL" id="BTSY01000006">
    <property type="protein sequence ID" value="GMT33301.1"/>
    <property type="molecule type" value="Genomic_DNA"/>
</dbReference>
<sequence length="75" mass="8254">VSLKKCKIDDDKQLATHPVCMLVMTANGGMFQGCFNTQSPQLIDCAEDCIEKTHPHGKFVDCCCTSNGCNDRMIL</sequence>
<organism evidence="1 2">
    <name type="scientific">Pristionchus fissidentatus</name>
    <dbReference type="NCBI Taxonomy" id="1538716"/>
    <lineage>
        <taxon>Eukaryota</taxon>
        <taxon>Metazoa</taxon>
        <taxon>Ecdysozoa</taxon>
        <taxon>Nematoda</taxon>
        <taxon>Chromadorea</taxon>
        <taxon>Rhabditida</taxon>
        <taxon>Rhabditina</taxon>
        <taxon>Diplogasteromorpha</taxon>
        <taxon>Diplogasteroidea</taxon>
        <taxon>Neodiplogasteridae</taxon>
        <taxon>Pristionchus</taxon>
    </lineage>
</organism>
<feature type="non-terminal residue" evidence="1">
    <location>
        <position position="1"/>
    </location>
</feature>
<accession>A0AAV5WLY9</accession>
<reference evidence="1" key="1">
    <citation type="submission" date="2023-10" db="EMBL/GenBank/DDBJ databases">
        <title>Genome assembly of Pristionchus species.</title>
        <authorList>
            <person name="Yoshida K."/>
            <person name="Sommer R.J."/>
        </authorList>
    </citation>
    <scope>NUCLEOTIDE SEQUENCE</scope>
    <source>
        <strain evidence="1">RS5133</strain>
    </source>
</reference>
<keyword evidence="2" id="KW-1185">Reference proteome</keyword>
<gene>
    <name evidence="1" type="ORF">PFISCL1PPCAC_24598</name>
</gene>
<dbReference type="AlphaFoldDB" id="A0AAV5WLY9"/>
<name>A0AAV5WLY9_9BILA</name>
<proteinExistence type="predicted"/>
<protein>
    <submittedName>
        <fullName evidence="1">Uncharacterized protein</fullName>
    </submittedName>
</protein>
<dbReference type="Proteomes" id="UP001432322">
    <property type="component" value="Unassembled WGS sequence"/>
</dbReference>
<evidence type="ECO:0000313" key="2">
    <source>
        <dbReference type="Proteomes" id="UP001432322"/>
    </source>
</evidence>